<dbReference type="AlphaFoldDB" id="A0A1M3SZW1"/>
<name>A0A1M3SZW1_ASPLC</name>
<accession>A0A1M3SZW1</accession>
<dbReference type="Proteomes" id="UP000184063">
    <property type="component" value="Unassembled WGS sequence"/>
</dbReference>
<evidence type="ECO:0000313" key="1">
    <source>
        <dbReference type="EMBL" id="OJZ80037.1"/>
    </source>
</evidence>
<gene>
    <name evidence="1" type="ORF">ASPFODRAFT_54024</name>
</gene>
<protein>
    <submittedName>
        <fullName evidence="1">Uncharacterized protein</fullName>
    </submittedName>
</protein>
<evidence type="ECO:0000313" key="2">
    <source>
        <dbReference type="Proteomes" id="UP000184063"/>
    </source>
</evidence>
<feature type="non-terminal residue" evidence="1">
    <location>
        <position position="1"/>
    </location>
</feature>
<dbReference type="EMBL" id="KV878262">
    <property type="protein sequence ID" value="OJZ80037.1"/>
    <property type="molecule type" value="Genomic_DNA"/>
</dbReference>
<proteinExistence type="predicted"/>
<sequence>LLSTAGHYAGPPSIMPSCVAYQYWIPREPGAASETFVWKLGQATRYRATGRSF</sequence>
<organism evidence="1 2">
    <name type="scientific">Aspergillus luchuensis (strain CBS 106.47)</name>
    <dbReference type="NCBI Taxonomy" id="1137211"/>
    <lineage>
        <taxon>Eukaryota</taxon>
        <taxon>Fungi</taxon>
        <taxon>Dikarya</taxon>
        <taxon>Ascomycota</taxon>
        <taxon>Pezizomycotina</taxon>
        <taxon>Eurotiomycetes</taxon>
        <taxon>Eurotiomycetidae</taxon>
        <taxon>Eurotiales</taxon>
        <taxon>Aspergillaceae</taxon>
        <taxon>Aspergillus</taxon>
        <taxon>Aspergillus subgen. Circumdati</taxon>
    </lineage>
</organism>
<dbReference type="VEuPathDB" id="FungiDB:ASPFODRAFT_54024"/>
<reference evidence="2" key="1">
    <citation type="journal article" date="2017" name="Genome Biol.">
        <title>Comparative genomics reveals high biological diversity and specific adaptations in the industrially and medically important fungal genus Aspergillus.</title>
        <authorList>
            <person name="de Vries R.P."/>
            <person name="Riley R."/>
            <person name="Wiebenga A."/>
            <person name="Aguilar-Osorio G."/>
            <person name="Amillis S."/>
            <person name="Uchima C.A."/>
            <person name="Anderluh G."/>
            <person name="Asadollahi M."/>
            <person name="Askin M."/>
            <person name="Barry K."/>
            <person name="Battaglia E."/>
            <person name="Bayram O."/>
            <person name="Benocci T."/>
            <person name="Braus-Stromeyer S.A."/>
            <person name="Caldana C."/>
            <person name="Canovas D."/>
            <person name="Cerqueira G.C."/>
            <person name="Chen F."/>
            <person name="Chen W."/>
            <person name="Choi C."/>
            <person name="Clum A."/>
            <person name="Dos Santos R.A."/>
            <person name="Damasio A.R."/>
            <person name="Diallinas G."/>
            <person name="Emri T."/>
            <person name="Fekete E."/>
            <person name="Flipphi M."/>
            <person name="Freyberg S."/>
            <person name="Gallo A."/>
            <person name="Gournas C."/>
            <person name="Habgood R."/>
            <person name="Hainaut M."/>
            <person name="Harispe M.L."/>
            <person name="Henrissat B."/>
            <person name="Hilden K.S."/>
            <person name="Hope R."/>
            <person name="Hossain A."/>
            <person name="Karabika E."/>
            <person name="Karaffa L."/>
            <person name="Karanyi Z."/>
            <person name="Krasevec N."/>
            <person name="Kuo A."/>
            <person name="Kusch H."/>
            <person name="LaButti K."/>
            <person name="Lagendijk E.L."/>
            <person name="Lapidus A."/>
            <person name="Levasseur A."/>
            <person name="Lindquist E."/>
            <person name="Lipzen A."/>
            <person name="Logrieco A.F."/>
            <person name="MacCabe A."/>
            <person name="Maekelae M.R."/>
            <person name="Malavazi I."/>
            <person name="Melin P."/>
            <person name="Meyer V."/>
            <person name="Mielnichuk N."/>
            <person name="Miskei M."/>
            <person name="Molnar A.P."/>
            <person name="Mule G."/>
            <person name="Ngan C.Y."/>
            <person name="Orejas M."/>
            <person name="Orosz E."/>
            <person name="Ouedraogo J.P."/>
            <person name="Overkamp K.M."/>
            <person name="Park H.-S."/>
            <person name="Perrone G."/>
            <person name="Piumi F."/>
            <person name="Punt P.J."/>
            <person name="Ram A.F."/>
            <person name="Ramon A."/>
            <person name="Rauscher S."/>
            <person name="Record E."/>
            <person name="Riano-Pachon D.M."/>
            <person name="Robert V."/>
            <person name="Roehrig J."/>
            <person name="Ruller R."/>
            <person name="Salamov A."/>
            <person name="Salih N.S."/>
            <person name="Samson R.A."/>
            <person name="Sandor E."/>
            <person name="Sanguinetti M."/>
            <person name="Schuetze T."/>
            <person name="Sepcic K."/>
            <person name="Shelest E."/>
            <person name="Sherlock G."/>
            <person name="Sophianopoulou V."/>
            <person name="Squina F.M."/>
            <person name="Sun H."/>
            <person name="Susca A."/>
            <person name="Todd R.B."/>
            <person name="Tsang A."/>
            <person name="Unkles S.E."/>
            <person name="van de Wiele N."/>
            <person name="van Rossen-Uffink D."/>
            <person name="Oliveira J.V."/>
            <person name="Vesth T.C."/>
            <person name="Visser J."/>
            <person name="Yu J.-H."/>
            <person name="Zhou M."/>
            <person name="Andersen M.R."/>
            <person name="Archer D.B."/>
            <person name="Baker S.E."/>
            <person name="Benoit I."/>
            <person name="Brakhage A.A."/>
            <person name="Braus G.H."/>
            <person name="Fischer R."/>
            <person name="Frisvad J.C."/>
            <person name="Goldman G.H."/>
            <person name="Houbraken J."/>
            <person name="Oakley B."/>
            <person name="Pocsi I."/>
            <person name="Scazzocchio C."/>
            <person name="Seiboth B."/>
            <person name="vanKuyk P.A."/>
            <person name="Wortman J."/>
            <person name="Dyer P.S."/>
            <person name="Grigoriev I.V."/>
        </authorList>
    </citation>
    <scope>NUCLEOTIDE SEQUENCE [LARGE SCALE GENOMIC DNA]</scope>
    <source>
        <strain evidence="2">CBS 106.47</strain>
    </source>
</reference>